<feature type="domain" description="Negative modulator of initiation of replication SeqA N-terminal" evidence="6">
    <location>
        <begin position="1"/>
        <end position="32"/>
    </location>
</feature>
<dbReference type="InterPro" id="IPR005621">
    <property type="entry name" value="SeqA"/>
</dbReference>
<dbReference type="eggNOG" id="COG3057">
    <property type="taxonomic scope" value="Bacteria"/>
</dbReference>
<dbReference type="OrthoDB" id="5591069at2"/>
<dbReference type="GO" id="GO:0005737">
    <property type="term" value="C:cytoplasm"/>
    <property type="evidence" value="ECO:0007669"/>
    <property type="project" value="UniProtKB-SubCell"/>
</dbReference>
<accession>K6X932</accession>
<evidence type="ECO:0000259" key="6">
    <source>
        <dbReference type="Pfam" id="PF17206"/>
    </source>
</evidence>
<feature type="domain" description="Replication modulator SeqA C-terminal DNA-binding" evidence="5">
    <location>
        <begin position="78"/>
        <end position="178"/>
    </location>
</feature>
<dbReference type="GO" id="GO:0003677">
    <property type="term" value="F:DNA binding"/>
    <property type="evidence" value="ECO:0007669"/>
    <property type="project" value="UniProtKB-KW"/>
</dbReference>
<dbReference type="SUPFAM" id="SSF82808">
    <property type="entry name" value="Replication modulator SeqA, C-terminal DNA-binding domain"/>
    <property type="match status" value="1"/>
</dbReference>
<dbReference type="EMBL" id="BAEO01000004">
    <property type="protein sequence ID" value="GAC17144.1"/>
    <property type="molecule type" value="Genomic_DNA"/>
</dbReference>
<dbReference type="AlphaFoldDB" id="K6X932"/>
<dbReference type="InterPro" id="IPR010985">
    <property type="entry name" value="Ribbon_hlx_hlx"/>
</dbReference>
<evidence type="ECO:0000259" key="5">
    <source>
        <dbReference type="Pfam" id="PF03925"/>
    </source>
</evidence>
<dbReference type="GO" id="GO:0032297">
    <property type="term" value="P:negative regulation of DNA-templated DNA replication initiation"/>
    <property type="evidence" value="ECO:0007669"/>
    <property type="project" value="InterPro"/>
</dbReference>
<keyword evidence="1 4" id="KW-0963">Cytoplasm</keyword>
<protein>
    <recommendedName>
        <fullName evidence="4">Negative modulator of initiation of replication</fullName>
    </recommendedName>
</protein>
<keyword evidence="3 4" id="KW-0238">DNA-binding</keyword>
<dbReference type="Gene3D" id="1.20.1380.10">
    <property type="entry name" value="Replication modulator SeqA, C-terminal DNA-binding domain"/>
    <property type="match status" value="1"/>
</dbReference>
<reference evidence="7 8" key="1">
    <citation type="journal article" date="2017" name="Antonie Van Leeuwenhoek">
        <title>Rhizobium rhizosphaerae sp. nov., a novel species isolated from rice rhizosphere.</title>
        <authorList>
            <person name="Zhao J.J."/>
            <person name="Zhang J."/>
            <person name="Zhang R.J."/>
            <person name="Zhang C.W."/>
            <person name="Yin H.Q."/>
            <person name="Zhang X.X."/>
        </authorList>
    </citation>
    <scope>NUCLEOTIDE SEQUENCE [LARGE SCALE GENOMIC DNA]</scope>
    <source>
        <strain evidence="7 8">BSs20135</strain>
    </source>
</reference>
<dbReference type="SUPFAM" id="SSF47598">
    <property type="entry name" value="Ribbon-helix-helix"/>
    <property type="match status" value="1"/>
</dbReference>
<comment type="caution">
    <text evidence="7">The sequence shown here is derived from an EMBL/GenBank/DDBJ whole genome shotgun (WGS) entry which is preliminary data.</text>
</comment>
<evidence type="ECO:0000313" key="7">
    <source>
        <dbReference type="EMBL" id="GAC17144.1"/>
    </source>
</evidence>
<keyword evidence="2 4" id="KW-0236">DNA replication inhibitor</keyword>
<evidence type="ECO:0000256" key="3">
    <source>
        <dbReference type="ARBA" id="ARBA00023125"/>
    </source>
</evidence>
<dbReference type="NCBIfam" id="NF008389">
    <property type="entry name" value="PRK11187.1"/>
    <property type="match status" value="1"/>
</dbReference>
<dbReference type="InterPro" id="IPR026577">
    <property type="entry name" value="SeqA_DNA-bd_C"/>
</dbReference>
<dbReference type="InterPro" id="IPR013321">
    <property type="entry name" value="Arc_rbn_hlx_hlx"/>
</dbReference>
<dbReference type="PIRSF" id="PIRSF019401">
    <property type="entry name" value="SeqA"/>
    <property type="match status" value="1"/>
</dbReference>
<evidence type="ECO:0000313" key="8">
    <source>
        <dbReference type="Proteomes" id="UP000006327"/>
    </source>
</evidence>
<evidence type="ECO:0000256" key="4">
    <source>
        <dbReference type="PIRNR" id="PIRNR019401"/>
    </source>
</evidence>
<dbReference type="STRING" id="493475.GARC_0162"/>
<dbReference type="RefSeq" id="WP_007615681.1">
    <property type="nucleotide sequence ID" value="NZ_BAEO01000004.1"/>
</dbReference>
<name>K6X932_9ALTE</name>
<dbReference type="Pfam" id="PF03925">
    <property type="entry name" value="SeqA"/>
    <property type="match status" value="1"/>
</dbReference>
<gene>
    <name evidence="7" type="primary">seqA</name>
    <name evidence="7" type="ORF">GARC_0162</name>
</gene>
<comment type="function">
    <text evidence="4">Negative regulator of replication initiation, which contributes to regulation of DNA replication and ensures that replication initiation occurs exactly once per chromosome per cell cycle. Binds to pairs of hemimethylated GATC sequences in the oriC region, thus preventing assembly of replication proteins and re-initiation at newly replicated origins. Repression is relieved when the region becomes fully methylated.</text>
</comment>
<dbReference type="Gene3D" id="1.10.1220.10">
    <property type="entry name" value="Met repressor-like"/>
    <property type="match status" value="1"/>
</dbReference>
<comment type="similarity">
    <text evidence="4">Belongs to the SeqA family.</text>
</comment>
<dbReference type="Pfam" id="PF17206">
    <property type="entry name" value="SeqA_N"/>
    <property type="match status" value="1"/>
</dbReference>
<sequence length="187" mass="20918">MKSIQIEDDLYHFIASQTQDIGESASDILRRLVMPESLLNTAQDNSVKETKVYTIDSDVSDVQSTEPTCQASAVFAELEGQQLQAIPKMVERWLLVLSIIHKHHSQQFSKVLSMSGRNRTYFATDKDTLLATGSSTNPKNVPDSVYWVITNNNTAKKINMLKGVAEQVGFNLSEVEELIKIFAPELI</sequence>
<dbReference type="GO" id="GO:0006355">
    <property type="term" value="P:regulation of DNA-templated transcription"/>
    <property type="evidence" value="ECO:0007669"/>
    <property type="project" value="InterPro"/>
</dbReference>
<dbReference type="Proteomes" id="UP000006327">
    <property type="component" value="Unassembled WGS sequence"/>
</dbReference>
<comment type="subcellular location">
    <subcellularLocation>
        <location evidence="4">Cytoplasm</location>
    </subcellularLocation>
</comment>
<organism evidence="7 8">
    <name type="scientific">Paraglaciecola arctica BSs20135</name>
    <dbReference type="NCBI Taxonomy" id="493475"/>
    <lineage>
        <taxon>Bacteria</taxon>
        <taxon>Pseudomonadati</taxon>
        <taxon>Pseudomonadota</taxon>
        <taxon>Gammaproteobacteria</taxon>
        <taxon>Alteromonadales</taxon>
        <taxon>Alteromonadaceae</taxon>
        <taxon>Paraglaciecola</taxon>
    </lineage>
</organism>
<keyword evidence="8" id="KW-1185">Reference proteome</keyword>
<evidence type="ECO:0000256" key="1">
    <source>
        <dbReference type="ARBA" id="ARBA00022490"/>
    </source>
</evidence>
<dbReference type="InterPro" id="IPR036835">
    <property type="entry name" value="SeqA_DNA-bd_C_sf"/>
</dbReference>
<dbReference type="InterPro" id="IPR033761">
    <property type="entry name" value="SeqA_N"/>
</dbReference>
<proteinExistence type="inferred from homology"/>
<evidence type="ECO:0000256" key="2">
    <source>
        <dbReference type="ARBA" id="ARBA00022880"/>
    </source>
</evidence>